<dbReference type="EMBL" id="CP136920">
    <property type="protein sequence ID" value="WOO43615.1"/>
    <property type="molecule type" value="Genomic_DNA"/>
</dbReference>
<sequence length="1048" mass="119209">MNDPFGTNLLQVGALKTWMSPELCSLNRIPMRSTLYPFPSIEAAKSGVREESPWFCSLDGKWRFLFLSKPEEVAERDLDTLADCPDLDEIDVPGNWPMQGYGYPHYSNHTMPFSDEPPYVPEDNPTGVYCRRFQVPDYWKGRRMILHFGGAESVLYVYVNGRPVGMGKDSRLPSEFDVTDFVNVGGINTLVAIVVQWSDASFIEDQDQWWLGGLHREVYMYSTERVHISDVFAVGNLENDYQDGRLDLTVKVGSPKNSLEQGWTVEAILVDPDGQDVFENPLRSEVLMGRRCDWPRMEVKFDEKILSPSLWSAESPNLYQIVVSLKDRSGRLVESTSTRIGFRSVEVRDRNLLVNGQRVLINGMNRHDHHDTQGKAVDRETMRLDAMQMKRFNVNAVRCAHYPNDPYWLDLCDELGLYVIDEANIESHDYFLQICQDLRYSGAFLDRGQRMVERDKNHPSIILWSLGNESGYAANHDVMAAWIRSYDPSRALHYEAALWNRPGERVLEMEHDLSLGHHASDIVCPMYPSLERIRAWATSTNHPDQRRPMILSEYSHAMGNSNGSLADYYDLFENCPGVQGGFVWEWIDHGIRRLTDEGKAYWAYGGDFDDTPNDLNFCCDGLVWPDRSPHPALFEFKYLAQPVKFLGLKDGSLLIKNCQHFSTLSWLSGSWKITINGRVTLTGELPPLAAPPQGCESIPLDAECPELEPGEEAVFHVSFSAAHKMLWCEAGHEVAWDQLVLNRRDHNAVIADASNDSLSENHTERSVVIETSDISVSFDKSAGFLSRINWKNEDIVTDGPCLQIWRGPTDNDGIKGWTGQENKPLGQWLNAGLDQIQLESTRYDVNRKRDGSYVIESEHIAESRDVAAKIRHKHTYTVFPQGIIKVENTFDVDEGLPSLPRLGVVMGLPDSFERLTWYGRGPYENYRDRNRSAMIDMYKSTVHEQYVPYILPQEHGNHTDVRQLSLQNSKRGITVTGAVDMEFSVSYYTPADLFSATHTHELKPRDKVFLSLDAVHSGLGTGSCGPATLPEYQIYPGRYVLNYYLEVF</sequence>
<evidence type="ECO:0000256" key="7">
    <source>
        <dbReference type="RuleBase" id="RU361154"/>
    </source>
</evidence>
<dbReference type="Pfam" id="PF16353">
    <property type="entry name" value="LacZ_4"/>
    <property type="match status" value="1"/>
</dbReference>
<dbReference type="InterPro" id="IPR023230">
    <property type="entry name" value="Glyco_hydro_2_CS"/>
</dbReference>
<evidence type="ECO:0000313" key="10">
    <source>
        <dbReference type="Proteomes" id="UP001304300"/>
    </source>
</evidence>
<dbReference type="Pfam" id="PF02836">
    <property type="entry name" value="Glyco_hydro_2_C"/>
    <property type="match status" value="1"/>
</dbReference>
<dbReference type="InterPro" id="IPR013783">
    <property type="entry name" value="Ig-like_fold"/>
</dbReference>
<dbReference type="PANTHER" id="PTHR46323:SF2">
    <property type="entry name" value="BETA-GALACTOSIDASE"/>
    <property type="match status" value="1"/>
</dbReference>
<dbReference type="InterPro" id="IPR017853">
    <property type="entry name" value="GH"/>
</dbReference>
<comment type="catalytic activity">
    <reaction evidence="1 7">
        <text>Hydrolysis of terminal non-reducing beta-D-galactose residues in beta-D-galactosides.</text>
        <dbReference type="EC" id="3.2.1.23"/>
    </reaction>
</comment>
<dbReference type="Proteomes" id="UP001304300">
    <property type="component" value="Chromosome"/>
</dbReference>
<evidence type="ECO:0000256" key="5">
    <source>
        <dbReference type="ARBA" id="ARBA00023295"/>
    </source>
</evidence>
<dbReference type="InterPro" id="IPR023232">
    <property type="entry name" value="Glyco_hydro_2_AS"/>
</dbReference>
<dbReference type="Gene3D" id="2.60.120.260">
    <property type="entry name" value="Galactose-binding domain-like"/>
    <property type="match status" value="1"/>
</dbReference>
<evidence type="ECO:0000256" key="1">
    <source>
        <dbReference type="ARBA" id="ARBA00001412"/>
    </source>
</evidence>
<dbReference type="Pfam" id="PF02837">
    <property type="entry name" value="Glyco_hydro_2_N"/>
    <property type="match status" value="1"/>
</dbReference>
<dbReference type="PROSITE" id="PS00719">
    <property type="entry name" value="GLYCOSYL_HYDROL_F2_1"/>
    <property type="match status" value="1"/>
</dbReference>
<dbReference type="GO" id="GO:0009341">
    <property type="term" value="C:beta-galactosidase complex"/>
    <property type="evidence" value="ECO:0007669"/>
    <property type="project" value="InterPro"/>
</dbReference>
<dbReference type="GO" id="GO:0004565">
    <property type="term" value="F:beta-galactosidase activity"/>
    <property type="evidence" value="ECO:0007669"/>
    <property type="project" value="UniProtKB-EC"/>
</dbReference>
<feature type="domain" description="Beta galactosidase small chain/" evidence="8">
    <location>
        <begin position="768"/>
        <end position="1046"/>
    </location>
</feature>
<gene>
    <name evidence="9" type="ORF">RZN69_10995</name>
</gene>
<dbReference type="PROSITE" id="PS00608">
    <property type="entry name" value="GLYCOSYL_HYDROL_F2_2"/>
    <property type="match status" value="1"/>
</dbReference>
<dbReference type="Gene3D" id="2.60.40.10">
    <property type="entry name" value="Immunoglobulins"/>
    <property type="match status" value="2"/>
</dbReference>
<reference evidence="9 10" key="1">
    <citation type="submission" date="2023-10" db="EMBL/GenBank/DDBJ databases">
        <title>Rubellicoccus peritrichatus gen. nov., sp. nov., isolated from an algae of coral reef tank.</title>
        <authorList>
            <person name="Luo J."/>
        </authorList>
    </citation>
    <scope>NUCLEOTIDE SEQUENCE [LARGE SCALE GENOMIC DNA]</scope>
    <source>
        <strain evidence="9 10">CR14</strain>
    </source>
</reference>
<dbReference type="SMART" id="SM01038">
    <property type="entry name" value="Bgal_small_N"/>
    <property type="match status" value="1"/>
</dbReference>
<dbReference type="RefSeq" id="WP_317836179.1">
    <property type="nucleotide sequence ID" value="NZ_CP136920.1"/>
</dbReference>
<name>A0AAQ3LGS9_9BACT</name>
<keyword evidence="5 7" id="KW-0326">Glycosidase</keyword>
<dbReference type="InterPro" id="IPR006102">
    <property type="entry name" value="Ig-like_GH2"/>
</dbReference>
<organism evidence="9 10">
    <name type="scientific">Rubellicoccus peritrichatus</name>
    <dbReference type="NCBI Taxonomy" id="3080537"/>
    <lineage>
        <taxon>Bacteria</taxon>
        <taxon>Pseudomonadati</taxon>
        <taxon>Verrucomicrobiota</taxon>
        <taxon>Opitutia</taxon>
        <taxon>Puniceicoccales</taxon>
        <taxon>Cerasicoccaceae</taxon>
        <taxon>Rubellicoccus</taxon>
    </lineage>
</organism>
<dbReference type="GO" id="GO:0005990">
    <property type="term" value="P:lactose catabolic process"/>
    <property type="evidence" value="ECO:0007669"/>
    <property type="project" value="TreeGrafter"/>
</dbReference>
<dbReference type="InterPro" id="IPR011013">
    <property type="entry name" value="Gal_mutarotase_sf_dom"/>
</dbReference>
<dbReference type="InterPro" id="IPR006104">
    <property type="entry name" value="Glyco_hydro_2_N"/>
</dbReference>
<evidence type="ECO:0000259" key="8">
    <source>
        <dbReference type="SMART" id="SM01038"/>
    </source>
</evidence>
<keyword evidence="4 7" id="KW-0378">Hydrolase</keyword>
<dbReference type="InterPro" id="IPR006103">
    <property type="entry name" value="Glyco_hydro_2_cat"/>
</dbReference>
<evidence type="ECO:0000313" key="9">
    <source>
        <dbReference type="EMBL" id="WOO43615.1"/>
    </source>
</evidence>
<dbReference type="EC" id="3.2.1.23" evidence="3 7"/>
<dbReference type="Gene3D" id="3.20.20.80">
    <property type="entry name" value="Glycosidases"/>
    <property type="match status" value="1"/>
</dbReference>
<dbReference type="InterPro" id="IPR014718">
    <property type="entry name" value="GH-type_carb-bd"/>
</dbReference>
<dbReference type="KEGG" id="puo:RZN69_10995"/>
<evidence type="ECO:0000256" key="2">
    <source>
        <dbReference type="ARBA" id="ARBA00007401"/>
    </source>
</evidence>
<comment type="similarity">
    <text evidence="2 7">Belongs to the glycosyl hydrolase 2 family.</text>
</comment>
<evidence type="ECO:0000256" key="4">
    <source>
        <dbReference type="ARBA" id="ARBA00022801"/>
    </source>
</evidence>
<dbReference type="SUPFAM" id="SSF74650">
    <property type="entry name" value="Galactose mutarotase-like"/>
    <property type="match status" value="1"/>
</dbReference>
<dbReference type="Pfam" id="PF02929">
    <property type="entry name" value="Bgal_small_N"/>
    <property type="match status" value="1"/>
</dbReference>
<dbReference type="SUPFAM" id="SSF49785">
    <property type="entry name" value="Galactose-binding domain-like"/>
    <property type="match status" value="1"/>
</dbReference>
<dbReference type="Gene3D" id="2.70.98.10">
    <property type="match status" value="1"/>
</dbReference>
<dbReference type="AlphaFoldDB" id="A0AAQ3LGS9"/>
<evidence type="ECO:0000256" key="3">
    <source>
        <dbReference type="ARBA" id="ARBA00012756"/>
    </source>
</evidence>
<dbReference type="InterPro" id="IPR008979">
    <property type="entry name" value="Galactose-bd-like_sf"/>
</dbReference>
<dbReference type="InterPro" id="IPR036156">
    <property type="entry name" value="Beta-gal/glucu_dom_sf"/>
</dbReference>
<dbReference type="InterPro" id="IPR004199">
    <property type="entry name" value="B-gal_small/dom_5"/>
</dbReference>
<evidence type="ECO:0000256" key="6">
    <source>
        <dbReference type="ARBA" id="ARBA00032230"/>
    </source>
</evidence>
<protein>
    <recommendedName>
        <fullName evidence="3 7">Beta-galactosidase</fullName>
        <ecNumber evidence="3 7">3.2.1.23</ecNumber>
    </recommendedName>
    <alternativeName>
        <fullName evidence="6 7">Lactase</fullName>
    </alternativeName>
</protein>
<dbReference type="PRINTS" id="PR00132">
    <property type="entry name" value="GLHYDRLASE2"/>
</dbReference>
<dbReference type="SUPFAM" id="SSF49303">
    <property type="entry name" value="beta-Galactosidase/glucuronidase domain"/>
    <property type="match status" value="2"/>
</dbReference>
<keyword evidence="10" id="KW-1185">Reference proteome</keyword>
<dbReference type="PANTHER" id="PTHR46323">
    <property type="entry name" value="BETA-GALACTOSIDASE"/>
    <property type="match status" value="1"/>
</dbReference>
<dbReference type="Pfam" id="PF00703">
    <property type="entry name" value="Glyco_hydro_2"/>
    <property type="match status" value="1"/>
</dbReference>
<proteinExistence type="inferred from homology"/>
<accession>A0AAQ3LGS9</accession>
<dbReference type="InterPro" id="IPR050347">
    <property type="entry name" value="Bact_Beta-galactosidase"/>
</dbReference>
<dbReference type="GO" id="GO:0030246">
    <property type="term" value="F:carbohydrate binding"/>
    <property type="evidence" value="ECO:0007669"/>
    <property type="project" value="InterPro"/>
</dbReference>
<dbReference type="SUPFAM" id="SSF51445">
    <property type="entry name" value="(Trans)glycosidases"/>
    <property type="match status" value="1"/>
</dbReference>
<dbReference type="InterPro" id="IPR006101">
    <property type="entry name" value="Glyco_hydro_2"/>
</dbReference>
<dbReference type="InterPro" id="IPR032312">
    <property type="entry name" value="LacZ_4"/>
</dbReference>